<evidence type="ECO:0000256" key="1">
    <source>
        <dbReference type="ARBA" id="ARBA00022741"/>
    </source>
</evidence>
<evidence type="ECO:0000313" key="5">
    <source>
        <dbReference type="Proteomes" id="UP000269499"/>
    </source>
</evidence>
<dbReference type="InterPro" id="IPR027417">
    <property type="entry name" value="P-loop_NTPase"/>
</dbReference>
<dbReference type="PROSITE" id="PS00211">
    <property type="entry name" value="ABC_TRANSPORTER_1"/>
    <property type="match status" value="1"/>
</dbReference>
<dbReference type="EMBL" id="QMRA01000051">
    <property type="protein sequence ID" value="RLE53811.1"/>
    <property type="molecule type" value="Genomic_DNA"/>
</dbReference>
<dbReference type="GO" id="GO:0016887">
    <property type="term" value="F:ATP hydrolysis activity"/>
    <property type="evidence" value="ECO:0007669"/>
    <property type="project" value="InterPro"/>
</dbReference>
<dbReference type="InterPro" id="IPR003439">
    <property type="entry name" value="ABC_transporter-like_ATP-bd"/>
</dbReference>
<organism evidence="4 5">
    <name type="scientific">Thermoproteota archaeon</name>
    <dbReference type="NCBI Taxonomy" id="2056631"/>
    <lineage>
        <taxon>Archaea</taxon>
        <taxon>Thermoproteota</taxon>
    </lineage>
</organism>
<comment type="caution">
    <text evidence="4">The sequence shown here is derived from an EMBL/GenBank/DDBJ whole genome shotgun (WGS) entry which is preliminary data.</text>
</comment>
<feature type="domain" description="ABC transporter" evidence="3">
    <location>
        <begin position="3"/>
        <end position="246"/>
    </location>
</feature>
<evidence type="ECO:0000259" key="3">
    <source>
        <dbReference type="PROSITE" id="PS50893"/>
    </source>
</evidence>
<name>A0A497F389_9CREN</name>
<dbReference type="SMART" id="SM00382">
    <property type="entry name" value="AAA"/>
    <property type="match status" value="1"/>
</dbReference>
<dbReference type="PANTHER" id="PTHR43204">
    <property type="entry name" value="ABC TRANSPORTER I FAMILY MEMBER 6, CHLOROPLASTIC"/>
    <property type="match status" value="1"/>
</dbReference>
<dbReference type="PANTHER" id="PTHR43204:SF1">
    <property type="entry name" value="ABC TRANSPORTER I FAMILY MEMBER 6, CHLOROPLASTIC"/>
    <property type="match status" value="1"/>
</dbReference>
<dbReference type="InterPro" id="IPR003593">
    <property type="entry name" value="AAA+_ATPase"/>
</dbReference>
<gene>
    <name evidence="4" type="ORF">DRJ26_02905</name>
</gene>
<sequence>MLLEVRDLHVVVGGKLVLDGVNLSVDYGETVLLLGPNGSGKTSLLQAIMGNPKYEVVKGSIIFRGRDVTDLPVEERVRLGLALSFQFTPKIRGLTVRELLEEICEKRRFSSNDIQLLVSALNVKHLLDRSLNVGFSGGEMKKVELLLLLAQKPLLALLDEPDSGVDVENIAVLGRVLNYYLNGSYGDFESSLPSRPSALIVTHLGYIARFLNASRAYVVIDGKIVCHGKAEDVVDVILKHGFEKCIACYRGRALQC</sequence>
<protein>
    <submittedName>
        <fullName evidence="4">ABC transporter ATP-binding protein</fullName>
    </submittedName>
</protein>
<dbReference type="GO" id="GO:0005524">
    <property type="term" value="F:ATP binding"/>
    <property type="evidence" value="ECO:0007669"/>
    <property type="project" value="UniProtKB-KW"/>
</dbReference>
<dbReference type="Pfam" id="PF00005">
    <property type="entry name" value="ABC_tran"/>
    <property type="match status" value="1"/>
</dbReference>
<dbReference type="AlphaFoldDB" id="A0A497F389"/>
<dbReference type="SUPFAM" id="SSF52540">
    <property type="entry name" value="P-loop containing nucleoside triphosphate hydrolases"/>
    <property type="match status" value="1"/>
</dbReference>
<evidence type="ECO:0000313" key="4">
    <source>
        <dbReference type="EMBL" id="RLE53811.1"/>
    </source>
</evidence>
<keyword evidence="2 4" id="KW-0067">ATP-binding</keyword>
<dbReference type="Proteomes" id="UP000269499">
    <property type="component" value="Unassembled WGS sequence"/>
</dbReference>
<dbReference type="Gene3D" id="3.40.50.300">
    <property type="entry name" value="P-loop containing nucleotide triphosphate hydrolases"/>
    <property type="match status" value="1"/>
</dbReference>
<proteinExistence type="predicted"/>
<dbReference type="InterPro" id="IPR017871">
    <property type="entry name" value="ABC_transporter-like_CS"/>
</dbReference>
<keyword evidence="1" id="KW-0547">Nucleotide-binding</keyword>
<reference evidence="4 5" key="1">
    <citation type="submission" date="2018-06" db="EMBL/GenBank/DDBJ databases">
        <title>Extensive metabolic versatility and redundancy in microbially diverse, dynamic hydrothermal sediments.</title>
        <authorList>
            <person name="Dombrowski N."/>
            <person name="Teske A."/>
            <person name="Baker B.J."/>
        </authorList>
    </citation>
    <scope>NUCLEOTIDE SEQUENCE [LARGE SCALE GENOMIC DNA]</scope>
    <source>
        <strain evidence="4">B20_G2</strain>
    </source>
</reference>
<evidence type="ECO:0000256" key="2">
    <source>
        <dbReference type="ARBA" id="ARBA00022840"/>
    </source>
</evidence>
<accession>A0A497F389</accession>
<dbReference type="InterPro" id="IPR010230">
    <property type="entry name" value="FeS-cluster_ATPase_SufC"/>
</dbReference>
<dbReference type="PROSITE" id="PS50893">
    <property type="entry name" value="ABC_TRANSPORTER_2"/>
    <property type="match status" value="1"/>
</dbReference>